<dbReference type="GO" id="GO:0008080">
    <property type="term" value="F:N-acetyltransferase activity"/>
    <property type="evidence" value="ECO:0007669"/>
    <property type="project" value="TreeGrafter"/>
</dbReference>
<dbReference type="Pfam" id="PF07247">
    <property type="entry name" value="AATase"/>
    <property type="match status" value="1"/>
</dbReference>
<dbReference type="GeneID" id="41969924"/>
<dbReference type="RefSeq" id="XP_031000331.1">
    <property type="nucleotide sequence ID" value="XM_031136670.1"/>
</dbReference>
<dbReference type="EMBL" id="SKBQ01000010">
    <property type="protein sequence ID" value="TPX18620.1"/>
    <property type="molecule type" value="Genomic_DNA"/>
</dbReference>
<dbReference type="Gene3D" id="3.30.559.10">
    <property type="entry name" value="Chloramphenicol acetyltransferase-like domain"/>
    <property type="match status" value="1"/>
</dbReference>
<protein>
    <recommendedName>
        <fullName evidence="3">Alcohol acetyltransferase</fullName>
    </recommendedName>
</protein>
<organism evidence="1 2">
    <name type="scientific">Thyridium curvatum</name>
    <dbReference type="NCBI Taxonomy" id="1093900"/>
    <lineage>
        <taxon>Eukaryota</taxon>
        <taxon>Fungi</taxon>
        <taxon>Dikarya</taxon>
        <taxon>Ascomycota</taxon>
        <taxon>Pezizomycotina</taxon>
        <taxon>Sordariomycetes</taxon>
        <taxon>Sordariomycetidae</taxon>
        <taxon>Thyridiales</taxon>
        <taxon>Thyridiaceae</taxon>
        <taxon>Thyridium</taxon>
    </lineage>
</organism>
<reference evidence="1 2" key="1">
    <citation type="submission" date="2019-06" db="EMBL/GenBank/DDBJ databases">
        <title>Draft genome sequence of the filamentous fungus Phialemoniopsis curvata isolated from diesel fuel.</title>
        <authorList>
            <person name="Varaljay V.A."/>
            <person name="Lyon W.J."/>
            <person name="Crouch A.L."/>
            <person name="Drake C.E."/>
            <person name="Hollomon J.M."/>
            <person name="Nadeau L.J."/>
            <person name="Nunn H.S."/>
            <person name="Stevenson B.S."/>
            <person name="Bojanowski C.L."/>
            <person name="Crookes-Goodson W.J."/>
        </authorList>
    </citation>
    <scope>NUCLEOTIDE SEQUENCE [LARGE SCALE GENOMIC DNA]</scope>
    <source>
        <strain evidence="1 2">D216</strain>
    </source>
</reference>
<dbReference type="InParanoid" id="A0A507BPD7"/>
<name>A0A507BPD7_9PEZI</name>
<comment type="caution">
    <text evidence="1">The sequence shown here is derived from an EMBL/GenBank/DDBJ whole genome shotgun (WGS) entry which is preliminary data.</text>
</comment>
<dbReference type="InterPro" id="IPR052058">
    <property type="entry name" value="Alcohol_O-acetyltransferase"/>
</dbReference>
<keyword evidence="2" id="KW-1185">Reference proteome</keyword>
<proteinExistence type="predicted"/>
<dbReference type="Proteomes" id="UP000319257">
    <property type="component" value="Unassembled WGS sequence"/>
</dbReference>
<evidence type="ECO:0008006" key="3">
    <source>
        <dbReference type="Google" id="ProtNLM"/>
    </source>
</evidence>
<evidence type="ECO:0000313" key="1">
    <source>
        <dbReference type="EMBL" id="TPX18620.1"/>
    </source>
</evidence>
<sequence length="486" mass="53871">MYLLDQYRGTCLSCRYTIPTHLAPADSRARLQEAFKGALVDTIMRHPALQVGMEDVNAKVPSWIQLQSLDLAQHITWVSIDAHDDFEQTVQQTICTQLDDRFPDPEIKLPNWKVTILRQEDDPAMEVLLTWNHPQFDGAGARVIHEDLLRLLNAQDGAPVERTSLDGDILTLPSTPLLLPAPLEVVKSMPVDIKFLAKAFWEDIQPQFLNRDISLATWCPIRSTPYKTQYRAFFVDRTALGAILALCRQHKTTITGLINGLALIAFSSRLDSNVAQAFQSSTCIDHRRNMPPPPPEASWGTSDRAVGNYVTQLPHVYDTNLVALIRSMLPADAASTGGLDLSADLQRELWAVSAQNRLEIVQKLEDGLRNDIVGLFKYVGDWKQTMRGMAKKKRQFTWLVTNIGVLDGGGGKSGDADRSQRWSIERAQFGLSAEIPAAAIEFAPVSVAGGAMCVGAQWPDCAVDVTFGDAIMADLERWLGQLAREA</sequence>
<dbReference type="InterPro" id="IPR023213">
    <property type="entry name" value="CAT-like_dom_sf"/>
</dbReference>
<dbReference type="SUPFAM" id="SSF52777">
    <property type="entry name" value="CoA-dependent acyltransferases"/>
    <property type="match status" value="2"/>
</dbReference>
<dbReference type="AlphaFoldDB" id="A0A507BPD7"/>
<gene>
    <name evidence="1" type="ORF">E0L32_002477</name>
</gene>
<dbReference type="OrthoDB" id="2150604at2759"/>
<dbReference type="STRING" id="1093900.A0A507BPD7"/>
<dbReference type="PANTHER" id="PTHR28037">
    <property type="entry name" value="ALCOHOL O-ACETYLTRANSFERASE 1-RELATED"/>
    <property type="match status" value="1"/>
</dbReference>
<dbReference type="PANTHER" id="PTHR28037:SF1">
    <property type="entry name" value="ALCOHOL O-ACETYLTRANSFERASE 1-RELATED"/>
    <property type="match status" value="1"/>
</dbReference>
<dbReference type="InterPro" id="IPR010828">
    <property type="entry name" value="Atf2/Sli1-like"/>
</dbReference>
<accession>A0A507BPD7</accession>
<evidence type="ECO:0000313" key="2">
    <source>
        <dbReference type="Proteomes" id="UP000319257"/>
    </source>
</evidence>